<evidence type="ECO:0000256" key="2">
    <source>
        <dbReference type="ARBA" id="ARBA00023002"/>
    </source>
</evidence>
<dbReference type="Gene3D" id="3.40.50.970">
    <property type="match status" value="1"/>
</dbReference>
<gene>
    <name evidence="5" type="ORF">A4R35_09365</name>
</gene>
<dbReference type="InterPro" id="IPR029061">
    <property type="entry name" value="THDP-binding"/>
</dbReference>
<sequence>MSEAERADLLLQIYYYMRLTRAMEDRTRTLFLQGRIVGGVYTAQGHEATTVGAAMTLRDGDCIVPQHRDLGMHLVRGVSPRAVMCQWLARGNAPTLGRDGQLHIGDMHHGVVPMISMLGESLPVACGVALVMKMRRRSTVVLASCGDGATSTGAFHEALNFASVQRLPVVFLIENNGYAYSTPTAKQFAIEQLAQRALAYGMPGESVDGNDVLAVMEAVGRAVAHARSGQGPALVECRTFRVRGHSEADKADYVPPALRQEWLTRDPIKRFEEYLTAQGLLSAERRREIEARVRAVVDDAVAFAEASPPPDPATVADYVFAPDGPIAIVGEPGATDPRYVNALDTRTGRPFCTMSQVEEAVTQL</sequence>
<dbReference type="PANTHER" id="PTHR11516:SF41">
    <property type="entry name" value="3-METHYL-2-OXOBUTANOATE DEHYDROGENASE SUBUNIT ALPHA"/>
    <property type="match status" value="1"/>
</dbReference>
<keyword evidence="6" id="KW-1185">Reference proteome</keyword>
<dbReference type="SUPFAM" id="SSF52518">
    <property type="entry name" value="Thiamin diphosphate-binding fold (THDP-binding)"/>
    <property type="match status" value="1"/>
</dbReference>
<name>A0A328VI22_9CHLR</name>
<evidence type="ECO:0000256" key="1">
    <source>
        <dbReference type="ARBA" id="ARBA00001964"/>
    </source>
</evidence>
<proteinExistence type="predicted"/>
<dbReference type="GO" id="GO:0006086">
    <property type="term" value="P:pyruvate decarboxylation to acetyl-CoA"/>
    <property type="evidence" value="ECO:0007669"/>
    <property type="project" value="TreeGrafter"/>
</dbReference>
<dbReference type="InterPro" id="IPR001017">
    <property type="entry name" value="DH_E1"/>
</dbReference>
<evidence type="ECO:0000313" key="6">
    <source>
        <dbReference type="Proteomes" id="UP000248706"/>
    </source>
</evidence>
<dbReference type="RefSeq" id="WP_112428743.1">
    <property type="nucleotide sequence ID" value="NZ_MCIF01000002.1"/>
</dbReference>
<dbReference type="EMBL" id="MCIF01000002">
    <property type="protein sequence ID" value="RAQ95742.1"/>
    <property type="molecule type" value="Genomic_DNA"/>
</dbReference>
<accession>A0A328VI22</accession>
<comment type="caution">
    <text evidence="5">The sequence shown here is derived from an EMBL/GenBank/DDBJ whole genome shotgun (WGS) entry which is preliminary data.</text>
</comment>
<keyword evidence="3" id="KW-0786">Thiamine pyrophosphate</keyword>
<dbReference type="OrthoDB" id="9766715at2"/>
<evidence type="ECO:0000259" key="4">
    <source>
        <dbReference type="Pfam" id="PF00676"/>
    </source>
</evidence>
<evidence type="ECO:0000256" key="3">
    <source>
        <dbReference type="ARBA" id="ARBA00023052"/>
    </source>
</evidence>
<protein>
    <recommendedName>
        <fullName evidence="4">Dehydrogenase E1 component domain-containing protein</fullName>
    </recommendedName>
</protein>
<dbReference type="GO" id="GO:0004739">
    <property type="term" value="F:pyruvate dehydrogenase (acetyl-transferring) activity"/>
    <property type="evidence" value="ECO:0007669"/>
    <property type="project" value="TreeGrafter"/>
</dbReference>
<keyword evidence="2" id="KW-0560">Oxidoreductase</keyword>
<reference evidence="5 6" key="1">
    <citation type="submission" date="2016-08" db="EMBL/GenBank/DDBJ databases">
        <title>Analysis of Carbohydrate Active Enzymes in Thermogemmatispora T81 Reveals Carbohydrate Degradation Ability.</title>
        <authorList>
            <person name="Tomazini A."/>
            <person name="Lal S."/>
            <person name="Stott M."/>
            <person name="Henrissat B."/>
            <person name="Polikarpov I."/>
            <person name="Sparling R."/>
            <person name="Levin D.B."/>
        </authorList>
    </citation>
    <scope>NUCLEOTIDE SEQUENCE [LARGE SCALE GENOMIC DNA]</scope>
    <source>
        <strain evidence="5 6">T81</strain>
    </source>
</reference>
<dbReference type="CDD" id="cd02000">
    <property type="entry name" value="TPP_E1_PDC_ADC_BCADC"/>
    <property type="match status" value="1"/>
</dbReference>
<dbReference type="Proteomes" id="UP000248706">
    <property type="component" value="Unassembled WGS sequence"/>
</dbReference>
<organism evidence="5 6">
    <name type="scientific">Thermogemmatispora tikiterensis</name>
    <dbReference type="NCBI Taxonomy" id="1825093"/>
    <lineage>
        <taxon>Bacteria</taxon>
        <taxon>Bacillati</taxon>
        <taxon>Chloroflexota</taxon>
        <taxon>Ktedonobacteria</taxon>
        <taxon>Thermogemmatisporales</taxon>
        <taxon>Thermogemmatisporaceae</taxon>
        <taxon>Thermogemmatispora</taxon>
    </lineage>
</organism>
<dbReference type="InterPro" id="IPR050642">
    <property type="entry name" value="PDH_E1_Alpha_Subunit"/>
</dbReference>
<dbReference type="Pfam" id="PF00676">
    <property type="entry name" value="E1_dh"/>
    <property type="match status" value="1"/>
</dbReference>
<feature type="domain" description="Dehydrogenase E1 component" evidence="4">
    <location>
        <begin position="17"/>
        <end position="312"/>
    </location>
</feature>
<dbReference type="PANTHER" id="PTHR11516">
    <property type="entry name" value="PYRUVATE DEHYDROGENASE E1 COMPONENT, ALPHA SUBUNIT BACTERIAL AND ORGANELLAR"/>
    <property type="match status" value="1"/>
</dbReference>
<comment type="cofactor">
    <cofactor evidence="1">
        <name>thiamine diphosphate</name>
        <dbReference type="ChEBI" id="CHEBI:58937"/>
    </cofactor>
</comment>
<evidence type="ECO:0000313" key="5">
    <source>
        <dbReference type="EMBL" id="RAQ95742.1"/>
    </source>
</evidence>
<dbReference type="AlphaFoldDB" id="A0A328VI22"/>